<reference evidence="3" key="1">
    <citation type="submission" date="2021-12" db="EMBL/GenBank/DDBJ databases">
        <authorList>
            <person name="King R."/>
        </authorList>
    </citation>
    <scope>NUCLEOTIDE SEQUENCE</scope>
</reference>
<evidence type="ECO:0000313" key="3">
    <source>
        <dbReference type="EMBL" id="CAH0392984.1"/>
    </source>
</evidence>
<dbReference type="Proteomes" id="UP001152759">
    <property type="component" value="Chromosome 7"/>
</dbReference>
<evidence type="ECO:0000313" key="4">
    <source>
        <dbReference type="Proteomes" id="UP001152759"/>
    </source>
</evidence>
<proteinExistence type="predicted"/>
<name>A0A9P0AJB9_BEMTA</name>
<organism evidence="3 4">
    <name type="scientific">Bemisia tabaci</name>
    <name type="common">Sweetpotato whitefly</name>
    <name type="synonym">Aleurodes tabaci</name>
    <dbReference type="NCBI Taxonomy" id="7038"/>
    <lineage>
        <taxon>Eukaryota</taxon>
        <taxon>Metazoa</taxon>
        <taxon>Ecdysozoa</taxon>
        <taxon>Arthropoda</taxon>
        <taxon>Hexapoda</taxon>
        <taxon>Insecta</taxon>
        <taxon>Pterygota</taxon>
        <taxon>Neoptera</taxon>
        <taxon>Paraneoptera</taxon>
        <taxon>Hemiptera</taxon>
        <taxon>Sternorrhyncha</taxon>
        <taxon>Aleyrodoidea</taxon>
        <taxon>Aleyrodidae</taxon>
        <taxon>Aleyrodinae</taxon>
        <taxon>Bemisia</taxon>
    </lineage>
</organism>
<keyword evidence="2" id="KW-0472">Membrane</keyword>
<dbReference type="AlphaFoldDB" id="A0A9P0AJB9"/>
<dbReference type="EMBL" id="OU963868">
    <property type="protein sequence ID" value="CAH0392984.1"/>
    <property type="molecule type" value="Genomic_DNA"/>
</dbReference>
<dbReference type="KEGG" id="btab:109029705"/>
<protein>
    <submittedName>
        <fullName evidence="3">Uncharacterized protein</fullName>
    </submittedName>
</protein>
<accession>A0A9P0AJB9</accession>
<sequence length="196" mass="22334">MDKVFCFRNFEMGYLIVAVITSALISFCQGMQLMDPRAISRSDILQEAMLLGLEVGASDGVDSGRKRSGKASFNRADLWFGPRLGRKKRNSEEELGPEIPDKDEESILEFIKSSSPWVLIPLKEKANTRSMNYTPRLGRSSKEEEEDFIPEITRSTPFVPRLGKRRNNQIFSPRLGRSDLYYSPRSLRSAPPKQQQ</sequence>
<keyword evidence="2" id="KW-0812">Transmembrane</keyword>
<feature type="transmembrane region" description="Helical" evidence="2">
    <location>
        <begin position="12"/>
        <end position="31"/>
    </location>
</feature>
<keyword evidence="4" id="KW-1185">Reference proteome</keyword>
<gene>
    <name evidence="3" type="ORF">BEMITA_LOCUS11439</name>
</gene>
<keyword evidence="2" id="KW-1133">Transmembrane helix</keyword>
<feature type="region of interest" description="Disordered" evidence="1">
    <location>
        <begin position="153"/>
        <end position="196"/>
    </location>
</feature>
<evidence type="ECO:0000256" key="1">
    <source>
        <dbReference type="SAM" id="MobiDB-lite"/>
    </source>
</evidence>
<evidence type="ECO:0000256" key="2">
    <source>
        <dbReference type="SAM" id="Phobius"/>
    </source>
</evidence>